<evidence type="ECO:0000313" key="2">
    <source>
        <dbReference type="EMBL" id="UXI68028.1"/>
    </source>
</evidence>
<dbReference type="PANTHER" id="PTHR21562">
    <property type="entry name" value="NOTUM-RELATED"/>
    <property type="match status" value="1"/>
</dbReference>
<reference evidence="2" key="1">
    <citation type="submission" date="2022-09" db="EMBL/GenBank/DDBJ databases">
        <title>Tahibacter sp. nov., isolated from a fresh water.</title>
        <authorList>
            <person name="Baek J.H."/>
            <person name="Lee J.K."/>
            <person name="Kim J.M."/>
            <person name="Jeon C.O."/>
        </authorList>
    </citation>
    <scope>NUCLEOTIDE SEQUENCE</scope>
    <source>
        <strain evidence="2">W38</strain>
    </source>
</reference>
<protein>
    <submittedName>
        <fullName evidence="2">Pectinacetylesterase family protein</fullName>
    </submittedName>
</protein>
<keyword evidence="3" id="KW-1185">Reference proteome</keyword>
<feature type="chain" id="PRO_5046880001" evidence="1">
    <location>
        <begin position="25"/>
        <end position="464"/>
    </location>
</feature>
<accession>A0ABY6BDD1</accession>
<dbReference type="Pfam" id="PF03283">
    <property type="entry name" value="PAE"/>
    <property type="match status" value="1"/>
</dbReference>
<evidence type="ECO:0000313" key="3">
    <source>
        <dbReference type="Proteomes" id="UP001064632"/>
    </source>
</evidence>
<sequence length="464" mass="50554">MAARSRKSLLAFTVLLSLGSVAHAESGDYDFFQTLANLVSPPGPDNRVTSAQASGAYPLLANPAGYADGWSPGAYYQWQTIRLAPSTGAVCGNGSPYKFFVNRVPNTRNTIIYMEGGGACWDYASCTGQTGIRGARNPNGVPDNYMSLLNPGASLVSPFVVRLHPWTATKSQGWNMVYVPYCTGDIYSGDKVAVYTDPSGQNAPLVWHHNGLRNVRAVQAWLKNHLPRPTQMLSTGCSAGGTGSLNNYYPMRRDMAPDRSYLIDDSGPVFSAPSGASPTQYPSVLLHATIRNVWGLDAANGPLAYLSSVMSGFNRSDLGTIYRALATALPNDRLGHTHFWKDLNYSSYSYERFFPEIGAAPQAQKEQMIHERWATDTTRLKQTLDALPNFGGYFPQYRAVNESHCTTIVDFNHGDVQERGLQLSHFIDSVMNGGGSVLDASETSDAADRAKPFNLIYAMIDALL</sequence>
<evidence type="ECO:0000256" key="1">
    <source>
        <dbReference type="SAM" id="SignalP"/>
    </source>
</evidence>
<organism evidence="2 3">
    <name type="scientific">Tahibacter amnicola</name>
    <dbReference type="NCBI Taxonomy" id="2976241"/>
    <lineage>
        <taxon>Bacteria</taxon>
        <taxon>Pseudomonadati</taxon>
        <taxon>Pseudomonadota</taxon>
        <taxon>Gammaproteobacteria</taxon>
        <taxon>Lysobacterales</taxon>
        <taxon>Rhodanobacteraceae</taxon>
        <taxon>Tahibacter</taxon>
    </lineage>
</organism>
<gene>
    <name evidence="2" type="ORF">N4264_25435</name>
</gene>
<dbReference type="InterPro" id="IPR004963">
    <property type="entry name" value="PAE/NOTUM"/>
</dbReference>
<keyword evidence="1" id="KW-0732">Signal</keyword>
<dbReference type="PANTHER" id="PTHR21562:SF83">
    <property type="entry name" value="PECTIN ACETYLESTERASE 4"/>
    <property type="match status" value="1"/>
</dbReference>
<dbReference type="RefSeq" id="WP_261694995.1">
    <property type="nucleotide sequence ID" value="NZ_CP104694.1"/>
</dbReference>
<dbReference type="Proteomes" id="UP001064632">
    <property type="component" value="Chromosome"/>
</dbReference>
<proteinExistence type="predicted"/>
<feature type="signal peptide" evidence="1">
    <location>
        <begin position="1"/>
        <end position="24"/>
    </location>
</feature>
<dbReference type="EMBL" id="CP104694">
    <property type="protein sequence ID" value="UXI68028.1"/>
    <property type="molecule type" value="Genomic_DNA"/>
</dbReference>
<name>A0ABY6BDD1_9GAMM</name>